<proteinExistence type="inferred from homology"/>
<evidence type="ECO:0000256" key="3">
    <source>
        <dbReference type="ARBA" id="ARBA00022676"/>
    </source>
</evidence>
<protein>
    <recommendedName>
        <fullName evidence="9">4,4'-diaponeurosporenoate glycosyltransferase</fullName>
    </recommendedName>
</protein>
<dbReference type="GO" id="GO:0005886">
    <property type="term" value="C:plasma membrane"/>
    <property type="evidence" value="ECO:0007669"/>
    <property type="project" value="UniProtKB-SubCell"/>
</dbReference>
<comment type="function">
    <text evidence="6">Catalyzes the glycosylation of 4,4'-diaponeurosporenoate, i.e. the esterification of glucose at the C1'' position with the carboxyl group of 4,4'-diaponeurosporenic acid, to form glycosyl-4,4'-diaponeurosporenoate. This is a step in the biosynthesis of staphyloxanthin, an orange pigment present in most staphylococci strains.</text>
</comment>
<evidence type="ECO:0000259" key="10">
    <source>
        <dbReference type="Pfam" id="PF00535"/>
    </source>
</evidence>
<dbReference type="Proteomes" id="UP000199034">
    <property type="component" value="Unassembled WGS sequence"/>
</dbReference>
<dbReference type="PANTHER" id="PTHR43646">
    <property type="entry name" value="GLYCOSYLTRANSFERASE"/>
    <property type="match status" value="1"/>
</dbReference>
<keyword evidence="2" id="KW-1003">Cell membrane</keyword>
<dbReference type="InterPro" id="IPR001173">
    <property type="entry name" value="Glyco_trans_2-like"/>
</dbReference>
<evidence type="ECO:0000313" key="12">
    <source>
        <dbReference type="Proteomes" id="UP000199034"/>
    </source>
</evidence>
<name>A0A1G7B7N6_9ACTN</name>
<sequence>MSAVDRVLVVVPARDEETLLPACLDALARAVEIGHREVAIVVVADRCRDRTADLARAAGVHVVETDAGCVGAARRAGVAAGLALLPPAPDDRTWLASTDADTRVPPGWLRDQLALAATGIGLVVGPAVPDRRDLDRGTWRAWRRRHAAAALGVHVHGANLGFRLDAYCAAGGWPRLPEHEDRHLVDAMLAAEVPAAAGPPVTTSGRLHGRVGGGFSGYLRGLRDVR</sequence>
<reference evidence="11 12" key="1">
    <citation type="submission" date="2016-10" db="EMBL/GenBank/DDBJ databases">
        <authorList>
            <person name="de Groot N.N."/>
        </authorList>
    </citation>
    <scope>NUCLEOTIDE SEQUENCE [LARGE SCALE GENOMIC DNA]</scope>
    <source>
        <strain evidence="11 12">CGMCC 4.6858</strain>
    </source>
</reference>
<keyword evidence="5" id="KW-0472">Membrane</keyword>
<dbReference type="SUPFAM" id="SSF53448">
    <property type="entry name" value="Nucleotide-diphospho-sugar transferases"/>
    <property type="match status" value="1"/>
</dbReference>
<dbReference type="STRING" id="1045774.SAMN05421872_11758"/>
<evidence type="ECO:0000256" key="9">
    <source>
        <dbReference type="ARBA" id="ARBA00040345"/>
    </source>
</evidence>
<gene>
    <name evidence="11" type="ORF">SAMN05421872_11758</name>
</gene>
<dbReference type="GO" id="GO:0016757">
    <property type="term" value="F:glycosyltransferase activity"/>
    <property type="evidence" value="ECO:0007669"/>
    <property type="project" value="UniProtKB-KW"/>
</dbReference>
<evidence type="ECO:0000256" key="1">
    <source>
        <dbReference type="ARBA" id="ARBA00004236"/>
    </source>
</evidence>
<evidence type="ECO:0000256" key="5">
    <source>
        <dbReference type="ARBA" id="ARBA00023136"/>
    </source>
</evidence>
<keyword evidence="4 11" id="KW-0808">Transferase</keyword>
<dbReference type="Pfam" id="PF00535">
    <property type="entry name" value="Glycos_transf_2"/>
    <property type="match status" value="1"/>
</dbReference>
<dbReference type="RefSeq" id="WP_170867232.1">
    <property type="nucleotide sequence ID" value="NZ_FMZM01000017.1"/>
</dbReference>
<evidence type="ECO:0000256" key="8">
    <source>
        <dbReference type="ARBA" id="ARBA00038120"/>
    </source>
</evidence>
<comment type="pathway">
    <text evidence="7">Carotenoid biosynthesis; staphyloxanthin biosynthesis; staphyloxanthin from farnesyl diphosphate: step 4/5.</text>
</comment>
<comment type="similarity">
    <text evidence="8">Belongs to the glycosyltransferase 2 family. CrtQ subfamily.</text>
</comment>
<evidence type="ECO:0000256" key="4">
    <source>
        <dbReference type="ARBA" id="ARBA00022679"/>
    </source>
</evidence>
<dbReference type="Gene3D" id="3.90.550.10">
    <property type="entry name" value="Spore Coat Polysaccharide Biosynthesis Protein SpsA, Chain A"/>
    <property type="match status" value="1"/>
</dbReference>
<keyword evidence="12" id="KW-1185">Reference proteome</keyword>
<evidence type="ECO:0000256" key="6">
    <source>
        <dbReference type="ARBA" id="ARBA00037281"/>
    </source>
</evidence>
<organism evidence="11 12">
    <name type="scientific">Nocardioides lianchengensis</name>
    <dbReference type="NCBI Taxonomy" id="1045774"/>
    <lineage>
        <taxon>Bacteria</taxon>
        <taxon>Bacillati</taxon>
        <taxon>Actinomycetota</taxon>
        <taxon>Actinomycetes</taxon>
        <taxon>Propionibacteriales</taxon>
        <taxon>Nocardioidaceae</taxon>
        <taxon>Nocardioides</taxon>
    </lineage>
</organism>
<evidence type="ECO:0000256" key="7">
    <source>
        <dbReference type="ARBA" id="ARBA00037904"/>
    </source>
</evidence>
<feature type="domain" description="Glycosyltransferase 2-like" evidence="10">
    <location>
        <begin position="9"/>
        <end position="143"/>
    </location>
</feature>
<dbReference type="EMBL" id="FMZM01000017">
    <property type="protein sequence ID" value="SDE22857.1"/>
    <property type="molecule type" value="Genomic_DNA"/>
</dbReference>
<dbReference type="AlphaFoldDB" id="A0A1G7B7N6"/>
<dbReference type="PANTHER" id="PTHR43646:SF2">
    <property type="entry name" value="GLYCOSYLTRANSFERASE 2-LIKE DOMAIN-CONTAINING PROTEIN"/>
    <property type="match status" value="1"/>
</dbReference>
<accession>A0A1G7B7N6</accession>
<comment type="subcellular location">
    <subcellularLocation>
        <location evidence="1">Cell membrane</location>
    </subcellularLocation>
</comment>
<evidence type="ECO:0000256" key="2">
    <source>
        <dbReference type="ARBA" id="ARBA00022475"/>
    </source>
</evidence>
<dbReference type="InterPro" id="IPR029044">
    <property type="entry name" value="Nucleotide-diphossugar_trans"/>
</dbReference>
<evidence type="ECO:0000313" key="11">
    <source>
        <dbReference type="EMBL" id="SDE22857.1"/>
    </source>
</evidence>
<keyword evidence="3" id="KW-0328">Glycosyltransferase</keyword>